<protein>
    <submittedName>
        <fullName evidence="4">Caleosin related protein-domain-containing protein</fullName>
    </submittedName>
</protein>
<sequence>MPRKDSQIPIKDVYSPRDIRSSPRDGHSSPKAGHNAPRDVHDAHKDVHSPHKDTHGSHKDGHNSHKDDHHAHRTHYDHKASNSSSDHAHDAAHNDDQTRTKTNEENDATRSKVDKGEDNEQSAQTSNNQEKSEALIGHGEFFDADGDGVFWPSDTYKGFRALGFSFFISLFAAVVICSMSYPSLPASHWFPDPFFRIYVNGLHKAKHGSDSGSFNRDGTFDQANFDQFWNEHTDAPHTEITPVQLYHAVAARRLAFDFYGTLAAIFEWFTTWLLLGYSSFRFNFDLWTEKSREFLDAAAQEKQGTLTFPETIKPTIKATKAAFAMACSDGNVKKEDVKSLYNGTLFYTTMNREADAGNECARAWRREHEKSQAKKRVQLSRG</sequence>
<dbReference type="GO" id="GO:0004497">
    <property type="term" value="F:monooxygenase activity"/>
    <property type="evidence" value="ECO:0007669"/>
    <property type="project" value="TreeGrafter"/>
</dbReference>
<dbReference type="AlphaFoldDB" id="A0A9P5PA14"/>
<dbReference type="PANTHER" id="PTHR31495:SF0">
    <property type="entry name" value="BINDING PROTEIN CALEOSIN, PUTATIVE (AFU_ORTHOLOGUE AFUA_5G13750)-RELATED"/>
    <property type="match status" value="1"/>
</dbReference>
<proteinExistence type="inferred from homology"/>
<name>A0A9P5PA14_9AGAR</name>
<dbReference type="EMBL" id="JADNRY010000309">
    <property type="protein sequence ID" value="KAF9059332.1"/>
    <property type="molecule type" value="Genomic_DNA"/>
</dbReference>
<evidence type="ECO:0000313" key="4">
    <source>
        <dbReference type="EMBL" id="KAF9059332.1"/>
    </source>
</evidence>
<feature type="region of interest" description="Disordered" evidence="2">
    <location>
        <begin position="1"/>
        <end position="131"/>
    </location>
</feature>
<feature type="transmembrane region" description="Helical" evidence="3">
    <location>
        <begin position="258"/>
        <end position="277"/>
    </location>
</feature>
<keyword evidence="5" id="KW-1185">Reference proteome</keyword>
<feature type="transmembrane region" description="Helical" evidence="3">
    <location>
        <begin position="161"/>
        <end position="181"/>
    </location>
</feature>
<comment type="caution">
    <text evidence="4">The sequence shown here is derived from an EMBL/GenBank/DDBJ whole genome shotgun (WGS) entry which is preliminary data.</text>
</comment>
<dbReference type="OrthoDB" id="640742at2759"/>
<keyword evidence="3" id="KW-0472">Membrane</keyword>
<evidence type="ECO:0000313" key="5">
    <source>
        <dbReference type="Proteomes" id="UP000772434"/>
    </source>
</evidence>
<feature type="compositionally biased region" description="Basic and acidic residues" evidence="2">
    <location>
        <begin position="36"/>
        <end position="70"/>
    </location>
</feature>
<evidence type="ECO:0000256" key="2">
    <source>
        <dbReference type="SAM" id="MobiDB-lite"/>
    </source>
</evidence>
<feature type="compositionally biased region" description="Basic and acidic residues" evidence="2">
    <location>
        <begin position="14"/>
        <end position="28"/>
    </location>
</feature>
<keyword evidence="3" id="KW-1133">Transmembrane helix</keyword>
<dbReference type="PANTHER" id="PTHR31495">
    <property type="entry name" value="PEROXYGENASE 3-RELATED"/>
    <property type="match status" value="1"/>
</dbReference>
<reference evidence="4" key="1">
    <citation type="submission" date="2020-11" db="EMBL/GenBank/DDBJ databases">
        <authorList>
            <consortium name="DOE Joint Genome Institute"/>
            <person name="Ahrendt S."/>
            <person name="Riley R."/>
            <person name="Andreopoulos W."/>
            <person name="Labutti K."/>
            <person name="Pangilinan J."/>
            <person name="Ruiz-Duenas F.J."/>
            <person name="Barrasa J.M."/>
            <person name="Sanchez-Garcia M."/>
            <person name="Camarero S."/>
            <person name="Miyauchi S."/>
            <person name="Serrano A."/>
            <person name="Linde D."/>
            <person name="Babiker R."/>
            <person name="Drula E."/>
            <person name="Ayuso-Fernandez I."/>
            <person name="Pacheco R."/>
            <person name="Padilla G."/>
            <person name="Ferreira P."/>
            <person name="Barriuso J."/>
            <person name="Kellner H."/>
            <person name="Castanera R."/>
            <person name="Alfaro M."/>
            <person name="Ramirez L."/>
            <person name="Pisabarro A.G."/>
            <person name="Kuo A."/>
            <person name="Tritt A."/>
            <person name="Lipzen A."/>
            <person name="He G."/>
            <person name="Yan M."/>
            <person name="Ng V."/>
            <person name="Cullen D."/>
            <person name="Martin F."/>
            <person name="Rosso M.-N."/>
            <person name="Henrissat B."/>
            <person name="Hibbett D."/>
            <person name="Martinez A.T."/>
            <person name="Grigoriev I.V."/>
        </authorList>
    </citation>
    <scope>NUCLEOTIDE SEQUENCE</scope>
    <source>
        <strain evidence="4">AH 40177</strain>
    </source>
</reference>
<dbReference type="InterPro" id="IPR007736">
    <property type="entry name" value="Caleosin-related"/>
</dbReference>
<evidence type="ECO:0000256" key="1">
    <source>
        <dbReference type="ARBA" id="ARBA00006765"/>
    </source>
</evidence>
<dbReference type="GO" id="GO:0005509">
    <property type="term" value="F:calcium ion binding"/>
    <property type="evidence" value="ECO:0007669"/>
    <property type="project" value="TreeGrafter"/>
</dbReference>
<gene>
    <name evidence="4" type="ORF">BDP27DRAFT_1407713</name>
</gene>
<accession>A0A9P5PA14</accession>
<organism evidence="4 5">
    <name type="scientific">Rhodocollybia butyracea</name>
    <dbReference type="NCBI Taxonomy" id="206335"/>
    <lineage>
        <taxon>Eukaryota</taxon>
        <taxon>Fungi</taxon>
        <taxon>Dikarya</taxon>
        <taxon>Basidiomycota</taxon>
        <taxon>Agaricomycotina</taxon>
        <taxon>Agaricomycetes</taxon>
        <taxon>Agaricomycetidae</taxon>
        <taxon>Agaricales</taxon>
        <taxon>Marasmiineae</taxon>
        <taxon>Omphalotaceae</taxon>
        <taxon>Rhodocollybia</taxon>
    </lineage>
</organism>
<dbReference type="Proteomes" id="UP000772434">
    <property type="component" value="Unassembled WGS sequence"/>
</dbReference>
<comment type="similarity">
    <text evidence="1">Belongs to the caleosin family.</text>
</comment>
<keyword evidence="3" id="KW-0812">Transmembrane</keyword>
<feature type="compositionally biased region" description="Basic and acidic residues" evidence="2">
    <location>
        <begin position="86"/>
        <end position="118"/>
    </location>
</feature>
<evidence type="ECO:0000256" key="3">
    <source>
        <dbReference type="SAM" id="Phobius"/>
    </source>
</evidence>
<dbReference type="Pfam" id="PF05042">
    <property type="entry name" value="Caleosin"/>
    <property type="match status" value="1"/>
</dbReference>